<keyword evidence="10" id="KW-1185">Reference proteome</keyword>
<evidence type="ECO:0000313" key="9">
    <source>
        <dbReference type="EMBL" id="AYL40004.1"/>
    </source>
</evidence>
<evidence type="ECO:0000313" key="10">
    <source>
        <dbReference type="Proteomes" id="UP000282170"/>
    </source>
</evidence>
<dbReference type="Proteomes" id="UP000282170">
    <property type="component" value="Plasmid p1"/>
</dbReference>
<evidence type="ECO:0000259" key="6">
    <source>
        <dbReference type="Pfam" id="PF04539"/>
    </source>
</evidence>
<feature type="compositionally biased region" description="Low complexity" evidence="5">
    <location>
        <begin position="415"/>
        <end position="427"/>
    </location>
</feature>
<feature type="compositionally biased region" description="Pro residues" evidence="5">
    <location>
        <begin position="329"/>
        <end position="338"/>
    </location>
</feature>
<keyword evidence="3" id="KW-0238">DNA-binding</keyword>
<evidence type="ECO:0000259" key="7">
    <source>
        <dbReference type="Pfam" id="PF04542"/>
    </source>
</evidence>
<dbReference type="InterPro" id="IPR007630">
    <property type="entry name" value="RNA_pol_sigma70_r4"/>
</dbReference>
<evidence type="ECO:0000256" key="5">
    <source>
        <dbReference type="SAM" id="MobiDB-lite"/>
    </source>
</evidence>
<gene>
    <name evidence="9" type="ORF">CNQ36_31660</name>
</gene>
<dbReference type="Pfam" id="PF04545">
    <property type="entry name" value="Sigma70_r4"/>
    <property type="match status" value="1"/>
</dbReference>
<dbReference type="SUPFAM" id="SSF88659">
    <property type="entry name" value="Sigma3 and sigma4 domains of RNA polymerase sigma factors"/>
    <property type="match status" value="2"/>
</dbReference>
<dbReference type="GO" id="GO:0003677">
    <property type="term" value="F:DNA binding"/>
    <property type="evidence" value="ECO:0007669"/>
    <property type="project" value="UniProtKB-KW"/>
</dbReference>
<feature type="region of interest" description="Disordered" evidence="5">
    <location>
        <begin position="282"/>
        <end position="462"/>
    </location>
</feature>
<feature type="compositionally biased region" description="Low complexity" evidence="5">
    <location>
        <begin position="339"/>
        <end position="353"/>
    </location>
</feature>
<sequence>MRAFPAQARTPQRLMSTSAADVIRTRDAAAPEPTAQHLDALLRELSEQPPGPRRAALRDDVIRRLLPVAHRVTRRFRRHGEEWDDLVQVASLGLIKAVDGYDPGRGHAFLSYALPKVTGEVRRHLRDRTAAVRLPRPLQEAAGQVFRAVEELEQRLDGHAPTTEQIAEHTGLGADRVLSALRAVHECRPRSLDAPAGGGRDVPACPLGAEDPALGLVVDTVSLASLVRRLPERDRRVLHLRFYREQSQREIAEAVGVSQMQVSRILRRCLGRLREALLASEPRPEAGEAVQARPAPGPPARRRPRTPPPTTPPQPATPHDGAARHRKPGPPAGTPPPVRGRAPGRGQPVARRPVSARRRPQTPPPTTPPQPATAHDGAAHRQEGPAPGSPARRRLPCHGGPAPRRPLCSRRPRTCPRTSPHPTTPRDGAARRRKPGGGEPGARPPPRGPCARGDRIFPAPGR</sequence>
<evidence type="ECO:0008006" key="11">
    <source>
        <dbReference type="Google" id="ProtNLM"/>
    </source>
</evidence>
<feature type="domain" description="RNA polymerase sigma-70 region 2" evidence="7">
    <location>
        <begin position="62"/>
        <end position="129"/>
    </location>
</feature>
<feature type="compositionally biased region" description="Pro residues" evidence="5">
    <location>
        <begin position="361"/>
        <end position="371"/>
    </location>
</feature>
<geneLocation type="plasmid" evidence="9 10">
    <name>p1</name>
</geneLocation>
<dbReference type="PANTHER" id="PTHR30385:SF4">
    <property type="entry name" value="RNA POLYMERASE SIGMA-E FACTOR"/>
    <property type="match status" value="1"/>
</dbReference>
<dbReference type="InterPro" id="IPR014284">
    <property type="entry name" value="RNA_pol_sigma-70_dom"/>
</dbReference>
<evidence type="ECO:0000256" key="3">
    <source>
        <dbReference type="ARBA" id="ARBA00023125"/>
    </source>
</evidence>
<keyword evidence="1" id="KW-0805">Transcription regulation</keyword>
<reference evidence="9 10" key="1">
    <citation type="submission" date="2017-09" db="EMBL/GenBank/DDBJ databases">
        <authorList>
            <person name="Zhang H."/>
            <person name="Hu S."/>
            <person name="Xu J."/>
            <person name="He Z."/>
        </authorList>
    </citation>
    <scope>NUCLEOTIDE SEQUENCE [LARGE SCALE GENOMIC DNA]</scope>
    <source>
        <strain evidence="9 10">TXX3120</strain>
        <plasmid evidence="9 10">p1</plasmid>
    </source>
</reference>
<keyword evidence="2" id="KW-0731">Sigma factor</keyword>
<dbReference type="InterPro" id="IPR013324">
    <property type="entry name" value="RNA_pol_sigma_r3/r4-like"/>
</dbReference>
<keyword evidence="9" id="KW-0614">Plasmid</keyword>
<dbReference type="PRINTS" id="PR00046">
    <property type="entry name" value="SIGMA70FCT"/>
</dbReference>
<accession>A0A494V8X2</accession>
<feature type="domain" description="RNA polymerase sigma-70 region 4" evidence="8">
    <location>
        <begin position="229"/>
        <end position="275"/>
    </location>
</feature>
<evidence type="ECO:0000256" key="4">
    <source>
        <dbReference type="ARBA" id="ARBA00023163"/>
    </source>
</evidence>
<feature type="compositionally biased region" description="Pro residues" evidence="5">
    <location>
        <begin position="306"/>
        <end position="316"/>
    </location>
</feature>
<dbReference type="InterPro" id="IPR007624">
    <property type="entry name" value="RNA_pol_sigma70_r3"/>
</dbReference>
<evidence type="ECO:0000259" key="8">
    <source>
        <dbReference type="Pfam" id="PF04545"/>
    </source>
</evidence>
<dbReference type="InterPro" id="IPR036388">
    <property type="entry name" value="WH-like_DNA-bd_sf"/>
</dbReference>
<dbReference type="GO" id="GO:0016987">
    <property type="term" value="F:sigma factor activity"/>
    <property type="evidence" value="ECO:0007669"/>
    <property type="project" value="UniProtKB-KW"/>
</dbReference>
<dbReference type="PANTHER" id="PTHR30385">
    <property type="entry name" value="SIGMA FACTOR F FLAGELLAR"/>
    <property type="match status" value="1"/>
</dbReference>
<keyword evidence="4" id="KW-0804">Transcription</keyword>
<dbReference type="NCBIfam" id="TIGR02937">
    <property type="entry name" value="sigma70-ECF"/>
    <property type="match status" value="1"/>
</dbReference>
<dbReference type="EMBL" id="CP023408">
    <property type="protein sequence ID" value="AYL40004.1"/>
    <property type="molecule type" value="Genomic_DNA"/>
</dbReference>
<dbReference type="Gene3D" id="1.10.10.10">
    <property type="entry name" value="Winged helix-like DNA-binding domain superfamily/Winged helix DNA-binding domain"/>
    <property type="match status" value="2"/>
</dbReference>
<dbReference type="SUPFAM" id="SSF88946">
    <property type="entry name" value="Sigma2 domain of RNA polymerase sigma factors"/>
    <property type="match status" value="1"/>
</dbReference>
<dbReference type="Pfam" id="PF04542">
    <property type="entry name" value="Sigma70_r2"/>
    <property type="match status" value="1"/>
</dbReference>
<evidence type="ECO:0000256" key="1">
    <source>
        <dbReference type="ARBA" id="ARBA00023015"/>
    </source>
</evidence>
<name>A0A494V8X2_9ACTN</name>
<dbReference type="AlphaFoldDB" id="A0A494V8X2"/>
<proteinExistence type="predicted"/>
<dbReference type="GO" id="GO:0006352">
    <property type="term" value="P:DNA-templated transcription initiation"/>
    <property type="evidence" value="ECO:0007669"/>
    <property type="project" value="InterPro"/>
</dbReference>
<dbReference type="InterPro" id="IPR013325">
    <property type="entry name" value="RNA_pol_sigma_r2"/>
</dbReference>
<protein>
    <recommendedName>
        <fullName evidence="11">RNA polymerase subunit sigma-70</fullName>
    </recommendedName>
</protein>
<dbReference type="CDD" id="cd06171">
    <property type="entry name" value="Sigma70_r4"/>
    <property type="match status" value="1"/>
</dbReference>
<dbReference type="KEGG" id="sfug:CNQ36_31660"/>
<evidence type="ECO:0000256" key="2">
    <source>
        <dbReference type="ARBA" id="ARBA00023082"/>
    </source>
</evidence>
<feature type="domain" description="RNA polymerase sigma-70 region 3" evidence="6">
    <location>
        <begin position="140"/>
        <end position="200"/>
    </location>
</feature>
<dbReference type="InterPro" id="IPR007627">
    <property type="entry name" value="RNA_pol_sigma70_r2"/>
</dbReference>
<organism evidence="9 10">
    <name type="scientific">Streptomyces fungicidicus</name>
    <dbReference type="NCBI Taxonomy" id="68203"/>
    <lineage>
        <taxon>Bacteria</taxon>
        <taxon>Bacillati</taxon>
        <taxon>Actinomycetota</taxon>
        <taxon>Actinomycetes</taxon>
        <taxon>Kitasatosporales</taxon>
        <taxon>Streptomycetaceae</taxon>
        <taxon>Streptomyces</taxon>
    </lineage>
</organism>
<dbReference type="InterPro" id="IPR000943">
    <property type="entry name" value="RNA_pol_sigma70"/>
</dbReference>
<dbReference type="Pfam" id="PF04539">
    <property type="entry name" value="Sigma70_r3"/>
    <property type="match status" value="1"/>
</dbReference>
<dbReference type="Gene3D" id="1.20.120.1810">
    <property type="match status" value="1"/>
</dbReference>